<name>A0A0D8FQL7_9ACTN</name>
<proteinExistence type="predicted"/>
<sequence>MSWMWTAPTAKKVKLESLRMKLWPVCVLLGRGLEGDFGRALEALSECDVLYGEPTLVFRWTLQISIVVVAGSVQHRL</sequence>
<dbReference type="EMBL" id="JXUW01000035">
    <property type="protein sequence ID" value="KJE75580.1"/>
    <property type="molecule type" value="Genomic_DNA"/>
</dbReference>
<gene>
    <name evidence="1" type="ORF">FEAC_26620</name>
</gene>
<comment type="caution">
    <text evidence="1">The sequence shown here is derived from an EMBL/GenBank/DDBJ whole genome shotgun (WGS) entry which is preliminary data.</text>
</comment>
<evidence type="ECO:0000313" key="1">
    <source>
        <dbReference type="EMBL" id="KJE75580.1"/>
    </source>
</evidence>
<keyword evidence="2" id="KW-1185">Reference proteome</keyword>
<evidence type="ECO:0000313" key="2">
    <source>
        <dbReference type="Proteomes" id="UP000032336"/>
    </source>
</evidence>
<reference evidence="1 2" key="1">
    <citation type="submission" date="2015-01" db="EMBL/GenBank/DDBJ databases">
        <title>Draft genome of the acidophilic iron oxidizer Ferrimicrobium acidiphilum strain T23.</title>
        <authorList>
            <person name="Poehlein A."/>
            <person name="Eisen S."/>
            <person name="Schloemann M."/>
            <person name="Johnson B.D."/>
            <person name="Daniel R."/>
            <person name="Muehling M."/>
        </authorList>
    </citation>
    <scope>NUCLEOTIDE SEQUENCE [LARGE SCALE GENOMIC DNA]</scope>
    <source>
        <strain evidence="1 2">T23</strain>
    </source>
</reference>
<accession>A0A0D8FQL7</accession>
<dbReference type="AlphaFoldDB" id="A0A0D8FQL7"/>
<dbReference type="Proteomes" id="UP000032336">
    <property type="component" value="Unassembled WGS sequence"/>
</dbReference>
<protein>
    <submittedName>
        <fullName evidence="1">Uncharacterized protein</fullName>
    </submittedName>
</protein>
<organism evidence="1 2">
    <name type="scientific">Ferrimicrobium acidiphilum DSM 19497</name>
    <dbReference type="NCBI Taxonomy" id="1121877"/>
    <lineage>
        <taxon>Bacteria</taxon>
        <taxon>Bacillati</taxon>
        <taxon>Actinomycetota</taxon>
        <taxon>Acidimicrobiia</taxon>
        <taxon>Acidimicrobiales</taxon>
        <taxon>Acidimicrobiaceae</taxon>
        <taxon>Ferrimicrobium</taxon>
    </lineage>
</organism>